<dbReference type="Proteomes" id="UP000675882">
    <property type="component" value="Unassembled WGS sequence"/>
</dbReference>
<dbReference type="PANTHER" id="PTHR46098:SF1">
    <property type="entry name" value="TRNA (CYTOSINE(38)-C(5))-METHYLTRANSFERASE"/>
    <property type="match status" value="1"/>
</dbReference>
<dbReference type="Pfam" id="PF00145">
    <property type="entry name" value="DNA_methylase"/>
    <property type="match status" value="1"/>
</dbReference>
<organism evidence="9 10">
    <name type="scientific">Candidatus Nitrotoga fabula</name>
    <dbReference type="NCBI Taxonomy" id="2182327"/>
    <lineage>
        <taxon>Bacteria</taxon>
        <taxon>Pseudomonadati</taxon>
        <taxon>Pseudomonadota</taxon>
        <taxon>Betaproteobacteria</taxon>
        <taxon>Nitrosomonadales</taxon>
        <taxon>Gallionellaceae</taxon>
        <taxon>Candidatus Nitrotoga</taxon>
    </lineage>
</organism>
<keyword evidence="2 6" id="KW-0808">Transferase</keyword>
<dbReference type="PROSITE" id="PS00094">
    <property type="entry name" value="C5_MTASE_1"/>
    <property type="match status" value="1"/>
</dbReference>
<evidence type="ECO:0000313" key="10">
    <source>
        <dbReference type="Proteomes" id="UP000675882"/>
    </source>
</evidence>
<dbReference type="EC" id="2.1.1.37" evidence="8"/>
<dbReference type="GO" id="GO:0003886">
    <property type="term" value="F:DNA (cytosine-5-)-methyltransferase activity"/>
    <property type="evidence" value="ECO:0007669"/>
    <property type="project" value="UniProtKB-EC"/>
</dbReference>
<keyword evidence="3 6" id="KW-0949">S-adenosyl-L-methionine</keyword>
<feature type="active site" evidence="6">
    <location>
        <position position="75"/>
    </location>
</feature>
<evidence type="ECO:0000256" key="7">
    <source>
        <dbReference type="RuleBase" id="RU000416"/>
    </source>
</evidence>
<dbReference type="InterPro" id="IPR050750">
    <property type="entry name" value="C5-MTase"/>
</dbReference>
<dbReference type="PANTHER" id="PTHR46098">
    <property type="entry name" value="TRNA (CYTOSINE(38)-C(5))-METHYLTRANSFERASE"/>
    <property type="match status" value="1"/>
</dbReference>
<dbReference type="SUPFAM" id="SSF53335">
    <property type="entry name" value="S-adenosyl-L-methionine-dependent methyltransferases"/>
    <property type="match status" value="1"/>
</dbReference>
<dbReference type="InterPro" id="IPR018117">
    <property type="entry name" value="C5_DNA_meth_AS"/>
</dbReference>
<dbReference type="GO" id="GO:0032259">
    <property type="term" value="P:methylation"/>
    <property type="evidence" value="ECO:0007669"/>
    <property type="project" value="UniProtKB-KW"/>
</dbReference>
<dbReference type="InterPro" id="IPR029063">
    <property type="entry name" value="SAM-dependent_MTases_sf"/>
</dbReference>
<accession>A0A916BFP9</accession>
<evidence type="ECO:0000256" key="6">
    <source>
        <dbReference type="PROSITE-ProRule" id="PRU01016"/>
    </source>
</evidence>
<dbReference type="PROSITE" id="PS00095">
    <property type="entry name" value="C5_MTASE_2"/>
    <property type="match status" value="1"/>
</dbReference>
<dbReference type="GO" id="GO:0009307">
    <property type="term" value="P:DNA restriction-modification system"/>
    <property type="evidence" value="ECO:0007669"/>
    <property type="project" value="UniProtKB-KW"/>
</dbReference>
<comment type="caution">
    <text evidence="9">The sequence shown here is derived from an EMBL/GenBank/DDBJ whole genome shotgun (WGS) entry which is preliminary data.</text>
</comment>
<dbReference type="RefSeq" id="WP_213036380.1">
    <property type="nucleotide sequence ID" value="NZ_CAJNBL010000031.1"/>
</dbReference>
<dbReference type="NCBIfam" id="TIGR00675">
    <property type="entry name" value="dcm"/>
    <property type="match status" value="1"/>
</dbReference>
<proteinExistence type="inferred from homology"/>
<evidence type="ECO:0000256" key="3">
    <source>
        <dbReference type="ARBA" id="ARBA00022691"/>
    </source>
</evidence>
<name>A0A916BFP9_9PROT</name>
<dbReference type="InterPro" id="IPR031303">
    <property type="entry name" value="C5_meth_CS"/>
</dbReference>
<evidence type="ECO:0000256" key="1">
    <source>
        <dbReference type="ARBA" id="ARBA00022603"/>
    </source>
</evidence>
<evidence type="ECO:0000256" key="8">
    <source>
        <dbReference type="RuleBase" id="RU000417"/>
    </source>
</evidence>
<dbReference type="Gene3D" id="3.90.120.10">
    <property type="entry name" value="DNA Methylase, subunit A, domain 2"/>
    <property type="match status" value="1"/>
</dbReference>
<dbReference type="AlphaFoldDB" id="A0A916BFP9"/>
<dbReference type="PRINTS" id="PR00105">
    <property type="entry name" value="C5METTRFRASE"/>
</dbReference>
<dbReference type="CDD" id="cd00315">
    <property type="entry name" value="Cyt_C5_DNA_methylase"/>
    <property type="match status" value="1"/>
</dbReference>
<reference evidence="9" key="1">
    <citation type="submission" date="2021-02" db="EMBL/GenBank/DDBJ databases">
        <authorList>
            <person name="Han P."/>
        </authorList>
    </citation>
    <scope>NUCLEOTIDE SEQUENCE</scope>
    <source>
        <strain evidence="9">Candidatus Nitrotoga sp. ZN8</strain>
    </source>
</reference>
<dbReference type="InterPro" id="IPR001525">
    <property type="entry name" value="C5_MeTfrase"/>
</dbReference>
<evidence type="ECO:0000313" key="9">
    <source>
        <dbReference type="EMBL" id="CAE6727586.1"/>
    </source>
</evidence>
<keyword evidence="10" id="KW-1185">Reference proteome</keyword>
<protein>
    <recommendedName>
        <fullName evidence="8">Cytosine-specific methyltransferase</fullName>
        <ecNumber evidence="8">2.1.1.37</ecNumber>
    </recommendedName>
</protein>
<sequence length="446" mass="50058">MIKFVDLFAGVGGIRKGFEIALQKNGLNCECVFSSEIDKKAQETYRLNYGETPTGDIRQVQELPEHDVLLAGFPCQAFSYAGKQKGFADTRGTLFFEIERLISTATIKPKLLLLENVRGFTTHDSGRTFSTVLTRLNTLGYEVETLLLNSSNFGVPQNRVRAYLVCSYGSSPNLSIQSNLGSADSHKFKQSVQQSDLFSMNNAFRCVKDVLEPQVDQRYWCSSKFIAQLKDALHRRPFDSLHGVRLIDYRGGNSLHSWELGTKGHCSDEERALMNAIIGNRRKKHFGVEQDGKELTLDQIKTFWKESNLKSLLESLVSKGYLRVIEGKYNPTCGNMSFEVFKFLDPDSISITVVTSDAHRLGVVQNGLPRRITPRECARLQGFPDSFVLNPNDSFAYRQLGNSVSVPVVTSIFDDLILHSNPPFSTENLKKCKISKKLLPMLSLEG</sequence>
<evidence type="ECO:0000256" key="5">
    <source>
        <dbReference type="ARBA" id="ARBA00047422"/>
    </source>
</evidence>
<evidence type="ECO:0000256" key="2">
    <source>
        <dbReference type="ARBA" id="ARBA00022679"/>
    </source>
</evidence>
<dbReference type="PROSITE" id="PS51679">
    <property type="entry name" value="SAM_MT_C5"/>
    <property type="match status" value="1"/>
</dbReference>
<evidence type="ECO:0000256" key="4">
    <source>
        <dbReference type="ARBA" id="ARBA00022747"/>
    </source>
</evidence>
<keyword evidence="1 6" id="KW-0489">Methyltransferase</keyword>
<keyword evidence="4" id="KW-0680">Restriction system</keyword>
<dbReference type="Gene3D" id="3.40.50.150">
    <property type="entry name" value="Vaccinia Virus protein VP39"/>
    <property type="match status" value="1"/>
</dbReference>
<comment type="similarity">
    <text evidence="6 7">Belongs to the class I-like SAM-binding methyltransferase superfamily. C5-methyltransferase family.</text>
</comment>
<comment type="catalytic activity">
    <reaction evidence="5 8">
        <text>a 2'-deoxycytidine in DNA + S-adenosyl-L-methionine = a 5-methyl-2'-deoxycytidine in DNA + S-adenosyl-L-homocysteine + H(+)</text>
        <dbReference type="Rhea" id="RHEA:13681"/>
        <dbReference type="Rhea" id="RHEA-COMP:11369"/>
        <dbReference type="Rhea" id="RHEA-COMP:11370"/>
        <dbReference type="ChEBI" id="CHEBI:15378"/>
        <dbReference type="ChEBI" id="CHEBI:57856"/>
        <dbReference type="ChEBI" id="CHEBI:59789"/>
        <dbReference type="ChEBI" id="CHEBI:85452"/>
        <dbReference type="ChEBI" id="CHEBI:85454"/>
        <dbReference type="EC" id="2.1.1.37"/>
    </reaction>
</comment>
<gene>
    <name evidence="9" type="primary">banIM</name>
    <name evidence="9" type="ORF">NTGZN8_370002</name>
</gene>
<dbReference type="EMBL" id="CAJNBL010000031">
    <property type="protein sequence ID" value="CAE6727586.1"/>
    <property type="molecule type" value="Genomic_DNA"/>
</dbReference>